<evidence type="ECO:0000256" key="7">
    <source>
        <dbReference type="ARBA" id="ARBA00022824"/>
    </source>
</evidence>
<feature type="transmembrane region" description="Helical" evidence="10">
    <location>
        <begin position="355"/>
        <end position="371"/>
    </location>
</feature>
<accession>A0ABW5UZE6</accession>
<dbReference type="InterPro" id="IPR007315">
    <property type="entry name" value="PIG-V/Gpi18"/>
</dbReference>
<proteinExistence type="predicted"/>
<keyword evidence="5" id="KW-0808">Transferase</keyword>
<protein>
    <recommendedName>
        <fullName evidence="13">Integral membrane protein</fullName>
    </recommendedName>
</protein>
<feature type="transmembrane region" description="Helical" evidence="10">
    <location>
        <begin position="213"/>
        <end position="243"/>
    </location>
</feature>
<feature type="transmembrane region" description="Helical" evidence="10">
    <location>
        <begin position="400"/>
        <end position="421"/>
    </location>
</feature>
<feature type="transmembrane region" description="Helical" evidence="10">
    <location>
        <begin position="49"/>
        <end position="67"/>
    </location>
</feature>
<keyword evidence="7" id="KW-0256">Endoplasmic reticulum</keyword>
<evidence type="ECO:0000256" key="8">
    <source>
        <dbReference type="ARBA" id="ARBA00022989"/>
    </source>
</evidence>
<keyword evidence="12" id="KW-1185">Reference proteome</keyword>
<keyword evidence="8 10" id="KW-1133">Transmembrane helix</keyword>
<evidence type="ECO:0000256" key="6">
    <source>
        <dbReference type="ARBA" id="ARBA00022692"/>
    </source>
</evidence>
<evidence type="ECO:0000256" key="9">
    <source>
        <dbReference type="ARBA" id="ARBA00023136"/>
    </source>
</evidence>
<feature type="transmembrane region" description="Helical" evidence="10">
    <location>
        <begin position="127"/>
        <end position="160"/>
    </location>
</feature>
<name>A0ABW5UZE6_9MICO</name>
<evidence type="ECO:0000256" key="1">
    <source>
        <dbReference type="ARBA" id="ARBA00004477"/>
    </source>
</evidence>
<feature type="transmembrane region" description="Helical" evidence="10">
    <location>
        <begin position="321"/>
        <end position="343"/>
    </location>
</feature>
<evidence type="ECO:0000256" key="10">
    <source>
        <dbReference type="SAM" id="Phobius"/>
    </source>
</evidence>
<evidence type="ECO:0000256" key="2">
    <source>
        <dbReference type="ARBA" id="ARBA00004687"/>
    </source>
</evidence>
<dbReference type="RefSeq" id="WP_019619390.1">
    <property type="nucleotide sequence ID" value="NZ_JBHUNE010000006.1"/>
</dbReference>
<comment type="subcellular location">
    <subcellularLocation>
        <location evidence="1">Endoplasmic reticulum membrane</location>
        <topology evidence="1">Multi-pass membrane protein</topology>
    </subcellularLocation>
</comment>
<dbReference type="EMBL" id="JBHUNE010000006">
    <property type="protein sequence ID" value="MFD2758398.1"/>
    <property type="molecule type" value="Genomic_DNA"/>
</dbReference>
<evidence type="ECO:0000256" key="4">
    <source>
        <dbReference type="ARBA" id="ARBA00022676"/>
    </source>
</evidence>
<feature type="transmembrane region" description="Helical" evidence="10">
    <location>
        <begin position="377"/>
        <end position="393"/>
    </location>
</feature>
<keyword evidence="4" id="KW-0328">Glycosyltransferase</keyword>
<dbReference type="PANTHER" id="PTHR12468:SF2">
    <property type="entry name" value="GPI MANNOSYLTRANSFERASE 2"/>
    <property type="match status" value="1"/>
</dbReference>
<evidence type="ECO:0000313" key="11">
    <source>
        <dbReference type="EMBL" id="MFD2758398.1"/>
    </source>
</evidence>
<comment type="caution">
    <text evidence="11">The sequence shown here is derived from an EMBL/GenBank/DDBJ whole genome shotgun (WGS) entry which is preliminary data.</text>
</comment>
<dbReference type="Proteomes" id="UP001597492">
    <property type="component" value="Unassembled WGS sequence"/>
</dbReference>
<reference evidence="12" key="1">
    <citation type="journal article" date="2019" name="Int. J. Syst. Evol. Microbiol.">
        <title>The Global Catalogue of Microorganisms (GCM) 10K type strain sequencing project: providing services to taxonomists for standard genome sequencing and annotation.</title>
        <authorList>
            <consortium name="The Broad Institute Genomics Platform"/>
            <consortium name="The Broad Institute Genome Sequencing Center for Infectious Disease"/>
            <person name="Wu L."/>
            <person name="Ma J."/>
        </authorList>
    </citation>
    <scope>NUCLEOTIDE SEQUENCE [LARGE SCALE GENOMIC DNA]</scope>
    <source>
        <strain evidence="12">TISTR 1514</strain>
    </source>
</reference>
<evidence type="ECO:0008006" key="13">
    <source>
        <dbReference type="Google" id="ProtNLM"/>
    </source>
</evidence>
<feature type="transmembrane region" description="Helical" evidence="10">
    <location>
        <begin position="172"/>
        <end position="193"/>
    </location>
</feature>
<keyword evidence="6 10" id="KW-0812">Transmembrane</keyword>
<dbReference type="PANTHER" id="PTHR12468">
    <property type="entry name" value="GPI MANNOSYLTRANSFERASE 2"/>
    <property type="match status" value="1"/>
</dbReference>
<evidence type="ECO:0000313" key="12">
    <source>
        <dbReference type="Proteomes" id="UP001597492"/>
    </source>
</evidence>
<organism evidence="11 12">
    <name type="scientific">Gulosibacter faecalis</name>
    <dbReference type="NCBI Taxonomy" id="272240"/>
    <lineage>
        <taxon>Bacteria</taxon>
        <taxon>Bacillati</taxon>
        <taxon>Actinomycetota</taxon>
        <taxon>Actinomycetes</taxon>
        <taxon>Micrococcales</taxon>
        <taxon>Microbacteriaceae</taxon>
        <taxon>Gulosibacter</taxon>
    </lineage>
</organism>
<keyword evidence="9 10" id="KW-0472">Membrane</keyword>
<keyword evidence="3" id="KW-0337">GPI-anchor biosynthesis</keyword>
<feature type="transmembrane region" description="Helical" evidence="10">
    <location>
        <begin position="264"/>
        <end position="285"/>
    </location>
</feature>
<evidence type="ECO:0000256" key="5">
    <source>
        <dbReference type="ARBA" id="ARBA00022679"/>
    </source>
</evidence>
<evidence type="ECO:0000256" key="3">
    <source>
        <dbReference type="ARBA" id="ARBA00022502"/>
    </source>
</evidence>
<comment type="pathway">
    <text evidence="2">Glycolipid biosynthesis; glycosylphosphatidylinositol-anchor biosynthesis.</text>
</comment>
<sequence>MSVRAALPKLPERYTSPAITRDDFDFTRQPVFGPAVGAWRRVPAWLQVLLIYVFSRIVTTVVMLIYAGNQEETWQTPANPDYFTFANIWDGDWYRYIAQAGYPVDLPINEQGLVTENSWAFMPVYPFLVRGISIVTTLPFGVCTVLVSLVAGLGCAYGLFSLLRRFASQNVSMFAVFLLCIGPVSPLFQVGYAEALHFWMLTVLLQQLVDRRWLAMIPLVAIASFTRPTGLAWAFTLFLYILYRYWNRYRARLEAFPKREQQQLWGVAVFSGLMGLAWLIIAGVVTRFPEAYLETEFAWRRHYTGGEHTPPFTSWFYGADFWFGPIMGAILVLAIVALMAVWLGSRTLSRFGIEIRLWSIAYFSYIFAVFFPQSSTFRILFPLFPAAAVVALPRSPLYRVLVSLGAFLAQVLWLHWMWFVIGRDWTPP</sequence>
<gene>
    <name evidence="11" type="ORF">ACFSW7_08400</name>
</gene>